<keyword evidence="3" id="KW-1185">Reference proteome</keyword>
<protein>
    <submittedName>
        <fullName evidence="2">Uncharacterized protein</fullName>
    </submittedName>
</protein>
<sequence length="129" mass="14059">MQFFRILGVWLVSLSLTSLLFGGLEGFIFVFLVYGMFMTLPALAVLAITLMIEGILIRRGHPVITVALGPVIGLVVPVALFIIAPNKNNALSASKQLIWITVGTGLVWALSYLWVSRHSLFQSKEAASD</sequence>
<keyword evidence="1" id="KW-1133">Transmembrane helix</keyword>
<feature type="transmembrane region" description="Helical" evidence="1">
    <location>
        <begin position="64"/>
        <end position="84"/>
    </location>
</feature>
<keyword evidence="1" id="KW-0472">Membrane</keyword>
<dbReference type="RefSeq" id="WP_130751780.1">
    <property type="nucleotide sequence ID" value="NZ_BBQY01000001.1"/>
</dbReference>
<proteinExistence type="predicted"/>
<keyword evidence="1" id="KW-0812">Transmembrane</keyword>
<gene>
    <name evidence="2" type="ORF">MBESOW_P0356</name>
</gene>
<comment type="caution">
    <text evidence="2">The sequence shown here is derived from an EMBL/GenBank/DDBJ whole genome shotgun (WGS) entry which is preliminary data.</text>
</comment>
<dbReference type="EMBL" id="BBQY01000001">
    <property type="protein sequence ID" value="GBH29103.1"/>
    <property type="molecule type" value="Genomic_DNA"/>
</dbReference>
<reference evidence="2 3" key="1">
    <citation type="submission" date="2014-12" db="EMBL/GenBank/DDBJ databases">
        <title>Whole genome sequencing of Sphingobium xenophagum OW59.</title>
        <authorList>
            <person name="Ohta Y."/>
            <person name="Nishi S."/>
            <person name="Hatada Y."/>
        </authorList>
    </citation>
    <scope>NUCLEOTIDE SEQUENCE [LARGE SCALE GENOMIC DNA]</scope>
    <source>
        <strain evidence="2 3">OW59</strain>
    </source>
</reference>
<dbReference type="Proteomes" id="UP000290975">
    <property type="component" value="Unassembled WGS sequence"/>
</dbReference>
<name>A0A401IXH4_SPHXE</name>
<feature type="transmembrane region" description="Helical" evidence="1">
    <location>
        <begin position="96"/>
        <end position="115"/>
    </location>
</feature>
<organism evidence="2 3">
    <name type="scientific">Sphingobium xenophagum</name>
    <dbReference type="NCBI Taxonomy" id="121428"/>
    <lineage>
        <taxon>Bacteria</taxon>
        <taxon>Pseudomonadati</taxon>
        <taxon>Pseudomonadota</taxon>
        <taxon>Alphaproteobacteria</taxon>
        <taxon>Sphingomonadales</taxon>
        <taxon>Sphingomonadaceae</taxon>
        <taxon>Sphingobium</taxon>
    </lineage>
</organism>
<feature type="transmembrane region" description="Helical" evidence="1">
    <location>
        <begin position="32"/>
        <end position="52"/>
    </location>
</feature>
<evidence type="ECO:0000256" key="1">
    <source>
        <dbReference type="SAM" id="Phobius"/>
    </source>
</evidence>
<dbReference type="AlphaFoldDB" id="A0A401IXH4"/>
<evidence type="ECO:0000313" key="2">
    <source>
        <dbReference type="EMBL" id="GBH29103.1"/>
    </source>
</evidence>
<evidence type="ECO:0000313" key="3">
    <source>
        <dbReference type="Proteomes" id="UP000290975"/>
    </source>
</evidence>
<accession>A0A401IXH4</accession>